<dbReference type="AlphaFoldDB" id="A0A0L0VGP2"/>
<keyword evidence="3" id="KW-1185">Reference proteome</keyword>
<accession>A0A0L0VGP2</accession>
<evidence type="ECO:0000313" key="2">
    <source>
        <dbReference type="EMBL" id="KNE98391.1"/>
    </source>
</evidence>
<reference evidence="3" key="1">
    <citation type="submission" date="2014-03" db="EMBL/GenBank/DDBJ databases">
        <title>The Genome Sequence of Puccinia striiformis f. sp. tritici PST-78.</title>
        <authorList>
            <consortium name="The Broad Institute Genome Sequencing Platform"/>
            <person name="Cuomo C."/>
            <person name="Hulbert S."/>
            <person name="Chen X."/>
            <person name="Walker B."/>
            <person name="Young S.K."/>
            <person name="Zeng Q."/>
            <person name="Gargeya S."/>
            <person name="Fitzgerald M."/>
            <person name="Haas B."/>
            <person name="Abouelleil A."/>
            <person name="Alvarado L."/>
            <person name="Arachchi H.M."/>
            <person name="Berlin A.M."/>
            <person name="Chapman S.B."/>
            <person name="Goldberg J."/>
            <person name="Griggs A."/>
            <person name="Gujja S."/>
            <person name="Hansen M."/>
            <person name="Howarth C."/>
            <person name="Imamovic A."/>
            <person name="Larimer J."/>
            <person name="McCowan C."/>
            <person name="Montmayeur A."/>
            <person name="Murphy C."/>
            <person name="Neiman D."/>
            <person name="Pearson M."/>
            <person name="Priest M."/>
            <person name="Roberts A."/>
            <person name="Saif S."/>
            <person name="Shea T."/>
            <person name="Sisk P."/>
            <person name="Sykes S."/>
            <person name="Wortman J."/>
            <person name="Nusbaum C."/>
            <person name="Birren B."/>
        </authorList>
    </citation>
    <scope>NUCLEOTIDE SEQUENCE [LARGE SCALE GENOMIC DNA]</scope>
    <source>
        <strain evidence="3">race PST-78</strain>
    </source>
</reference>
<dbReference type="STRING" id="1165861.A0A0L0VGP2"/>
<comment type="caution">
    <text evidence="2">The sequence shown here is derived from an EMBL/GenBank/DDBJ whole genome shotgun (WGS) entry which is preliminary data.</text>
</comment>
<organism evidence="2 3">
    <name type="scientific">Puccinia striiformis f. sp. tritici PST-78</name>
    <dbReference type="NCBI Taxonomy" id="1165861"/>
    <lineage>
        <taxon>Eukaryota</taxon>
        <taxon>Fungi</taxon>
        <taxon>Dikarya</taxon>
        <taxon>Basidiomycota</taxon>
        <taxon>Pucciniomycotina</taxon>
        <taxon>Pucciniomycetes</taxon>
        <taxon>Pucciniales</taxon>
        <taxon>Pucciniaceae</taxon>
        <taxon>Puccinia</taxon>
    </lineage>
</organism>
<dbReference type="Proteomes" id="UP000054564">
    <property type="component" value="Unassembled WGS sequence"/>
</dbReference>
<proteinExistence type="predicted"/>
<dbReference type="EMBL" id="AJIL01000057">
    <property type="protein sequence ID" value="KNE98391.1"/>
    <property type="molecule type" value="Genomic_DNA"/>
</dbReference>
<evidence type="ECO:0000256" key="1">
    <source>
        <dbReference type="SAM" id="MobiDB-lite"/>
    </source>
</evidence>
<evidence type="ECO:0000313" key="3">
    <source>
        <dbReference type="Proteomes" id="UP000054564"/>
    </source>
</evidence>
<feature type="compositionally biased region" description="Low complexity" evidence="1">
    <location>
        <begin position="68"/>
        <end position="78"/>
    </location>
</feature>
<gene>
    <name evidence="2" type="ORF">PSTG_08311</name>
</gene>
<sequence>MASPAEIQSLISAALKQQSQQMQALLASRDDAISQLMAKVKLQEAELAVSPKASRSKSQPMAQPLPSPSNKKSNRSSSDGNCKSAAPPKSNQSTPCQPKRNITPKTDSPKVNPLQMISRDMPESFSLTRDALYVHIKLIWNLLEQKAIPSSPHPNPILKFTSCFSNADEIEQTANNTGGAALILLREVVTFKDIRCGQKKVGKGLVNLEEFFISYTQAILA</sequence>
<dbReference type="OrthoDB" id="2505488at2759"/>
<name>A0A0L0VGP2_9BASI</name>
<feature type="region of interest" description="Disordered" evidence="1">
    <location>
        <begin position="46"/>
        <end position="117"/>
    </location>
</feature>
<protein>
    <submittedName>
        <fullName evidence="2">Uncharacterized protein</fullName>
    </submittedName>
</protein>